<dbReference type="Pfam" id="PF01743">
    <property type="entry name" value="PolyA_pol"/>
    <property type="match status" value="1"/>
</dbReference>
<evidence type="ECO:0000259" key="13">
    <source>
        <dbReference type="Pfam" id="PF12627"/>
    </source>
</evidence>
<feature type="domain" description="Poly A polymerase head" evidence="12">
    <location>
        <begin position="4"/>
        <end position="122"/>
    </location>
</feature>
<evidence type="ECO:0000256" key="11">
    <source>
        <dbReference type="RuleBase" id="RU003953"/>
    </source>
</evidence>
<dbReference type="SUPFAM" id="SSF81301">
    <property type="entry name" value="Nucleotidyltransferase"/>
    <property type="match status" value="1"/>
</dbReference>
<name>A5EXT8_DICNV</name>
<dbReference type="Proteomes" id="UP000000248">
    <property type="component" value="Chromosome"/>
</dbReference>
<dbReference type="GO" id="GO:0001680">
    <property type="term" value="P:tRNA 3'-terminal CCA addition"/>
    <property type="evidence" value="ECO:0007669"/>
    <property type="project" value="InterPro"/>
</dbReference>
<feature type="domain" description="tRNA nucleotidyltransferase/poly(A) polymerase RNA and SrmB- binding" evidence="13">
    <location>
        <begin position="149"/>
        <end position="207"/>
    </location>
</feature>
<protein>
    <submittedName>
        <fullName evidence="14">tRNA nucleotidyltransferase</fullName>
        <ecNumber evidence="14">2.7.7.72</ecNumber>
    </submittedName>
</protein>
<dbReference type="KEGG" id="dno:DNO_1060"/>
<keyword evidence="9" id="KW-0460">Magnesium</keyword>
<dbReference type="GO" id="GO:0046872">
    <property type="term" value="F:metal ion binding"/>
    <property type="evidence" value="ECO:0007669"/>
    <property type="project" value="UniProtKB-KW"/>
</dbReference>
<dbReference type="GO" id="GO:0005524">
    <property type="term" value="F:ATP binding"/>
    <property type="evidence" value="ECO:0007669"/>
    <property type="project" value="UniProtKB-KW"/>
</dbReference>
<dbReference type="GO" id="GO:0042245">
    <property type="term" value="P:RNA repair"/>
    <property type="evidence" value="ECO:0007669"/>
    <property type="project" value="UniProtKB-KW"/>
</dbReference>
<gene>
    <name evidence="14" type="primary">cca</name>
    <name evidence="14" type="ordered locus">DNO_1060</name>
</gene>
<dbReference type="Gene3D" id="1.10.3090.10">
    <property type="entry name" value="cca-adding enzyme, domain 2"/>
    <property type="match status" value="1"/>
</dbReference>
<reference evidence="14 15" key="1">
    <citation type="journal article" date="2007" name="Nat. Biotechnol.">
        <title>Genome sequence and identification of candidate vaccine antigens from the animal pathogen Dichelobacter nodosus.</title>
        <authorList>
            <person name="Myers G.S."/>
            <person name="Parker D."/>
            <person name="Al-Hasani K."/>
            <person name="Kennan R.M."/>
            <person name="Seemann T."/>
            <person name="Ren Q."/>
            <person name="Badger J.H."/>
            <person name="Selengut J.D."/>
            <person name="Deboy R.T."/>
            <person name="Tettelin H."/>
            <person name="Boyce J.D."/>
            <person name="McCarl V.P."/>
            <person name="Han X."/>
            <person name="Nelson W.C."/>
            <person name="Madupu R."/>
            <person name="Mohamoud Y."/>
            <person name="Holley T."/>
            <person name="Fedorova N."/>
            <person name="Khouri H."/>
            <person name="Bottomley S.P."/>
            <person name="Whittington R.J."/>
            <person name="Adler B."/>
            <person name="Songer J.G."/>
            <person name="Rood J.I."/>
            <person name="Paulsen I.T."/>
        </authorList>
    </citation>
    <scope>NUCLEOTIDE SEQUENCE [LARGE SCALE GENOMIC DNA]</scope>
    <source>
        <strain evidence="14 15">VCS1703A</strain>
    </source>
</reference>
<evidence type="ECO:0000256" key="8">
    <source>
        <dbReference type="ARBA" id="ARBA00022840"/>
    </source>
</evidence>
<keyword evidence="3" id="KW-0819">tRNA processing</keyword>
<keyword evidence="5" id="KW-0479">Metal-binding</keyword>
<dbReference type="HOGENOM" id="CLU_015961_1_0_6"/>
<dbReference type="InterPro" id="IPR012006">
    <property type="entry name" value="CCA_bact"/>
</dbReference>
<dbReference type="Pfam" id="PF12627">
    <property type="entry name" value="PolyA_pol_RNAbd"/>
    <property type="match status" value="1"/>
</dbReference>
<accession>A5EXT8</accession>
<evidence type="ECO:0000256" key="6">
    <source>
        <dbReference type="ARBA" id="ARBA00022741"/>
    </source>
</evidence>
<comment type="cofactor">
    <cofactor evidence="1">
        <name>Mg(2+)</name>
        <dbReference type="ChEBI" id="CHEBI:18420"/>
    </cofactor>
</comment>
<organism evidence="14 15">
    <name type="scientific">Dichelobacter nodosus (strain VCS1703A)</name>
    <dbReference type="NCBI Taxonomy" id="246195"/>
    <lineage>
        <taxon>Bacteria</taxon>
        <taxon>Pseudomonadati</taxon>
        <taxon>Pseudomonadota</taxon>
        <taxon>Gammaproteobacteria</taxon>
        <taxon>Cardiobacteriales</taxon>
        <taxon>Cardiobacteriaceae</taxon>
        <taxon>Dichelobacter</taxon>
    </lineage>
</organism>
<dbReference type="AlphaFoldDB" id="A5EXT8"/>
<dbReference type="RefSeq" id="WP_012031368.1">
    <property type="nucleotide sequence ID" value="NC_009446.1"/>
</dbReference>
<evidence type="ECO:0000313" key="14">
    <source>
        <dbReference type="EMBL" id="ABQ14221.1"/>
    </source>
</evidence>
<dbReference type="eggNOG" id="COG0617">
    <property type="taxonomic scope" value="Bacteria"/>
</dbReference>
<dbReference type="InterPro" id="IPR032828">
    <property type="entry name" value="PolyA_RNA-bd"/>
</dbReference>
<evidence type="ECO:0000313" key="15">
    <source>
        <dbReference type="Proteomes" id="UP000000248"/>
    </source>
</evidence>
<evidence type="ECO:0000256" key="1">
    <source>
        <dbReference type="ARBA" id="ARBA00001946"/>
    </source>
</evidence>
<dbReference type="OrthoDB" id="9805698at2"/>
<comment type="similarity">
    <text evidence="11">Belongs to the tRNA nucleotidyltransferase/poly(A) polymerase family.</text>
</comment>
<dbReference type="Gene3D" id="3.30.460.10">
    <property type="entry name" value="Beta Polymerase, domain 2"/>
    <property type="match status" value="1"/>
</dbReference>
<dbReference type="EC" id="2.7.7.72" evidence="14"/>
<keyword evidence="8" id="KW-0067">ATP-binding</keyword>
<dbReference type="PANTHER" id="PTHR47545">
    <property type="entry name" value="MULTIFUNCTIONAL CCA PROTEIN"/>
    <property type="match status" value="1"/>
</dbReference>
<evidence type="ECO:0000256" key="9">
    <source>
        <dbReference type="ARBA" id="ARBA00022842"/>
    </source>
</evidence>
<proteinExistence type="inferred from homology"/>
<evidence type="ECO:0000256" key="10">
    <source>
        <dbReference type="ARBA" id="ARBA00022884"/>
    </source>
</evidence>
<dbReference type="GO" id="GO:0003723">
    <property type="term" value="F:RNA binding"/>
    <property type="evidence" value="ECO:0007669"/>
    <property type="project" value="UniProtKB-KW"/>
</dbReference>
<evidence type="ECO:0000256" key="2">
    <source>
        <dbReference type="ARBA" id="ARBA00022679"/>
    </source>
</evidence>
<keyword evidence="2 11" id="KW-0808">Transferase</keyword>
<keyword evidence="15" id="KW-1185">Reference proteome</keyword>
<dbReference type="InterPro" id="IPR043519">
    <property type="entry name" value="NT_sf"/>
</dbReference>
<sequence length="357" mass="40145">MQRYLVGGAVRDRLLGLDGSDRDWVVIGETMDSMRARGFRQVGRDFPVFLHPETGEEYALARIERKIARGHQGFCFDFHQNITLEEDLIRRDLTINAMAEDENGQLIDPYGGSADIQAKILRHVSPAFSEDPLRVLRLMRFWARFAHLGFTIAPETLQLCGEMARSGELQTLTAERVWQECEKALKAPNPECFLMGLAQIHALNVLFGATQPSARQLAAMNQRLMNTPTLEAHQRLARCLWHEKDLIAALKKQMPLPQKYHYWLDLVARYGELLQNWQHISGEQRWAILKACGGLRAAGDVFALAQTCGVDEALQTQITAAQEKVNSVQANDVQKAGFSGAALGAELKRRQIVLLTD</sequence>
<keyword evidence="6" id="KW-0547">Nucleotide-binding</keyword>
<dbReference type="CDD" id="cd05398">
    <property type="entry name" value="NT_ClassII-CCAase"/>
    <property type="match status" value="1"/>
</dbReference>
<dbReference type="SUPFAM" id="SSF81891">
    <property type="entry name" value="Poly A polymerase C-terminal region-like"/>
    <property type="match status" value="1"/>
</dbReference>
<keyword evidence="7" id="KW-0692">RNA repair</keyword>
<dbReference type="GO" id="GO:0004810">
    <property type="term" value="F:CCA tRNA nucleotidyltransferase activity"/>
    <property type="evidence" value="ECO:0007669"/>
    <property type="project" value="UniProtKB-EC"/>
</dbReference>
<evidence type="ECO:0000256" key="5">
    <source>
        <dbReference type="ARBA" id="ARBA00022723"/>
    </source>
</evidence>
<evidence type="ECO:0000259" key="12">
    <source>
        <dbReference type="Pfam" id="PF01743"/>
    </source>
</evidence>
<dbReference type="InterPro" id="IPR002646">
    <property type="entry name" value="PolA_pol_head_dom"/>
</dbReference>
<evidence type="ECO:0000256" key="4">
    <source>
        <dbReference type="ARBA" id="ARBA00022695"/>
    </source>
</evidence>
<dbReference type="PANTHER" id="PTHR47545:SF1">
    <property type="entry name" value="MULTIFUNCTIONAL CCA PROTEIN"/>
    <property type="match status" value="1"/>
</dbReference>
<dbReference type="STRING" id="246195.DNO_1060"/>
<keyword evidence="4 14" id="KW-0548">Nucleotidyltransferase</keyword>
<evidence type="ECO:0000256" key="7">
    <source>
        <dbReference type="ARBA" id="ARBA00022800"/>
    </source>
</evidence>
<evidence type="ECO:0000256" key="3">
    <source>
        <dbReference type="ARBA" id="ARBA00022694"/>
    </source>
</evidence>
<dbReference type="EMBL" id="CP000513">
    <property type="protein sequence ID" value="ABQ14221.1"/>
    <property type="molecule type" value="Genomic_DNA"/>
</dbReference>
<dbReference type="InterPro" id="IPR050124">
    <property type="entry name" value="tRNA_CCA-adding_enzyme"/>
</dbReference>
<keyword evidence="10 11" id="KW-0694">RNA-binding</keyword>
<dbReference type="PIRSF" id="PIRSF000813">
    <property type="entry name" value="CCA_bact"/>
    <property type="match status" value="1"/>
</dbReference>